<dbReference type="PANTHER" id="PTHR21367:SF1">
    <property type="entry name" value="ARGINYL-TRNA--PROTEIN TRANSFERASE 1"/>
    <property type="match status" value="1"/>
</dbReference>
<dbReference type="PIRSF" id="PIRSF037207">
    <property type="entry name" value="ATE1_euk"/>
    <property type="match status" value="1"/>
</dbReference>
<name>A0A0B1PFU6_UNCNE</name>
<gene>
    <name evidence="8" type="ORF">EV44_g2887</name>
</gene>
<keyword evidence="3 5" id="KW-0833">Ubl conjugation pathway</keyword>
<reference evidence="8 9" key="1">
    <citation type="journal article" date="2014" name="BMC Genomics">
        <title>Adaptive genomic structural variation in the grape powdery mildew pathogen, Erysiphe necator.</title>
        <authorList>
            <person name="Jones L."/>
            <person name="Riaz S."/>
            <person name="Morales-Cruz A."/>
            <person name="Amrine K.C."/>
            <person name="McGuire B."/>
            <person name="Gubler W.D."/>
            <person name="Walker M.A."/>
            <person name="Cantu D."/>
        </authorList>
    </citation>
    <scope>NUCLEOTIDE SEQUENCE [LARGE SCALE GENOMIC DNA]</scope>
    <source>
        <strain evidence="9">c</strain>
    </source>
</reference>
<dbReference type="EC" id="2.3.2.8" evidence="5"/>
<dbReference type="STRING" id="52586.A0A0B1PFU6"/>
<evidence type="ECO:0000256" key="5">
    <source>
        <dbReference type="PIRNR" id="PIRNR037207"/>
    </source>
</evidence>
<comment type="similarity">
    <text evidence="1 5">Belongs to the R-transferase family.</text>
</comment>
<organism evidence="8 9">
    <name type="scientific">Uncinula necator</name>
    <name type="common">Grape powdery mildew</name>
    <dbReference type="NCBI Taxonomy" id="52586"/>
    <lineage>
        <taxon>Eukaryota</taxon>
        <taxon>Fungi</taxon>
        <taxon>Dikarya</taxon>
        <taxon>Ascomycota</taxon>
        <taxon>Pezizomycotina</taxon>
        <taxon>Leotiomycetes</taxon>
        <taxon>Erysiphales</taxon>
        <taxon>Erysiphaceae</taxon>
        <taxon>Erysiphe</taxon>
    </lineage>
</organism>
<evidence type="ECO:0000256" key="4">
    <source>
        <dbReference type="ARBA" id="ARBA00023315"/>
    </source>
</evidence>
<comment type="caution">
    <text evidence="8">The sequence shown here is derived from an EMBL/GenBank/DDBJ whole genome shotgun (WGS) entry which is preliminary data.</text>
</comment>
<evidence type="ECO:0000313" key="9">
    <source>
        <dbReference type="Proteomes" id="UP000030854"/>
    </source>
</evidence>
<dbReference type="InterPro" id="IPR016181">
    <property type="entry name" value="Acyl_CoA_acyltransferase"/>
</dbReference>
<dbReference type="HOGENOM" id="CLU_020349_0_1_1"/>
<dbReference type="InterPro" id="IPR030700">
    <property type="entry name" value="N-end_Aminoacyl_Trfase"/>
</dbReference>
<dbReference type="PANTHER" id="PTHR21367">
    <property type="entry name" value="ARGININE-TRNA-PROTEIN TRANSFERASE 1"/>
    <property type="match status" value="1"/>
</dbReference>
<feature type="domain" description="N-end aminoacyl transferase N-terminal" evidence="6">
    <location>
        <begin position="20"/>
        <end position="90"/>
    </location>
</feature>
<evidence type="ECO:0000256" key="1">
    <source>
        <dbReference type="ARBA" id="ARBA00009991"/>
    </source>
</evidence>
<accession>A0A0B1PFU6</accession>
<dbReference type="InterPro" id="IPR017137">
    <property type="entry name" value="Arg-tRNA-P_Trfase_1_euk"/>
</dbReference>
<dbReference type="EMBL" id="JNVN01000285">
    <property type="protein sequence ID" value="KHJ35736.1"/>
    <property type="molecule type" value="Genomic_DNA"/>
</dbReference>
<evidence type="ECO:0000259" key="6">
    <source>
        <dbReference type="Pfam" id="PF04376"/>
    </source>
</evidence>
<proteinExistence type="inferred from homology"/>
<keyword evidence="9" id="KW-1185">Reference proteome</keyword>
<evidence type="ECO:0000256" key="3">
    <source>
        <dbReference type="ARBA" id="ARBA00022786"/>
    </source>
</evidence>
<dbReference type="Pfam" id="PF04377">
    <property type="entry name" value="ATE_C"/>
    <property type="match status" value="1"/>
</dbReference>
<keyword evidence="2 5" id="KW-0808">Transferase</keyword>
<dbReference type="SUPFAM" id="SSF55729">
    <property type="entry name" value="Acyl-CoA N-acyltransferases (Nat)"/>
    <property type="match status" value="1"/>
</dbReference>
<comment type="catalytic activity">
    <reaction evidence="5">
        <text>an N-terminal L-alpha-aminoacyl-[protein] + L-arginyl-tRNA(Arg) = an N-terminal L-arginyl-L-aminoacyl-[protein] + tRNA(Arg) + H(+)</text>
        <dbReference type="Rhea" id="RHEA:10208"/>
        <dbReference type="Rhea" id="RHEA-COMP:9658"/>
        <dbReference type="Rhea" id="RHEA-COMP:9673"/>
        <dbReference type="Rhea" id="RHEA-COMP:10636"/>
        <dbReference type="Rhea" id="RHEA-COMP:10638"/>
        <dbReference type="ChEBI" id="CHEBI:15378"/>
        <dbReference type="ChEBI" id="CHEBI:78442"/>
        <dbReference type="ChEBI" id="CHEBI:78513"/>
        <dbReference type="ChEBI" id="CHEBI:78597"/>
        <dbReference type="ChEBI" id="CHEBI:83562"/>
        <dbReference type="EC" id="2.3.2.8"/>
    </reaction>
</comment>
<dbReference type="GO" id="GO:0005737">
    <property type="term" value="C:cytoplasm"/>
    <property type="evidence" value="ECO:0007669"/>
    <property type="project" value="TreeGrafter"/>
</dbReference>
<dbReference type="Pfam" id="PF04376">
    <property type="entry name" value="ATE_N"/>
    <property type="match status" value="1"/>
</dbReference>
<feature type="domain" description="N-end rule aminoacyl transferase C-terminal" evidence="7">
    <location>
        <begin position="162"/>
        <end position="296"/>
    </location>
</feature>
<comment type="function">
    <text evidence="5">Involved in the post-translational conjugation of arginine to the N-terminal aspartate or glutamate of a protein. This arginylation is required for degradation of the protein via the ubiquitin pathway.</text>
</comment>
<evidence type="ECO:0000313" key="8">
    <source>
        <dbReference type="EMBL" id="KHJ35736.1"/>
    </source>
</evidence>
<evidence type="ECO:0000256" key="2">
    <source>
        <dbReference type="ARBA" id="ARBA00022679"/>
    </source>
</evidence>
<dbReference type="InterPro" id="IPR007471">
    <property type="entry name" value="N-end_Aminoacyl_Trfase_N"/>
</dbReference>
<dbReference type="AlphaFoldDB" id="A0A0B1PFU6"/>
<dbReference type="InterPro" id="IPR007472">
    <property type="entry name" value="N-end_Aminoacyl_Trfase_C"/>
</dbReference>
<dbReference type="GO" id="GO:0004057">
    <property type="term" value="F:arginyl-tRNA--protein transferase activity"/>
    <property type="evidence" value="ECO:0007669"/>
    <property type="project" value="UniProtKB-EC"/>
</dbReference>
<protein>
    <recommendedName>
        <fullName evidence="5">Arginyl-tRNA--protein transferase 1</fullName>
        <shortName evidence="5">Arginyltransferase 1</shortName>
        <shortName evidence="5">R-transferase 1</shortName>
        <ecNumber evidence="5">2.3.2.8</ecNumber>
    </recommendedName>
    <alternativeName>
        <fullName evidence="5">Arginine-tRNA--protein transferase 1</fullName>
    </alternativeName>
</protein>
<evidence type="ECO:0000259" key="7">
    <source>
        <dbReference type="Pfam" id="PF04377"/>
    </source>
</evidence>
<sequence length="438" mass="50933">MDTLIDTLSVITPGEYIRGSCGYCKNNHGDFSYRVDGVDVTVEFYQKLLDRGWRRSGKLLYKPDQRASCCPAYTIRVDSLEYHPSKDQRQALNRFNKQIIGQKYLAAAAKIFPRNREQSQKRKQEFDLVERIHESESSEQKFPLVHDQAFVVTLEVGNFTEEKYRLFENYQRVVHQQSPNQITRESFIGFLCASPIKEAHKDVNGTLLLTGSYHQCYWIDGKLVAMGVLDLLPQCVSGVYFMCHESVRELNFGKISAMREIALAKEKGYRWWYPGFYIHENVKMKYKRKFAPQQILSPESYQWHLFTKEIRLQLNYSKYIRLTGEENSDQSSLLDESLSQSSRNHQECNSDCHSHFNENLLAPLYMRTVPGTLNTKQLQTEVDLDSILIRLHNDIFQVQELLTWNETTLDDYHSIKSVIAEAVSAVGPELCKNMILEF</sequence>
<dbReference type="OMA" id="KYQTAIH"/>
<keyword evidence="4 5" id="KW-0012">Acyltransferase</keyword>
<dbReference type="Proteomes" id="UP000030854">
    <property type="component" value="Unassembled WGS sequence"/>
</dbReference>